<comment type="caution">
    <text evidence="5">The sequence shown here is derived from an EMBL/GenBank/DDBJ whole genome shotgun (WGS) entry which is preliminary data.</text>
</comment>
<dbReference type="Pfam" id="PF03389">
    <property type="entry name" value="MobA_MobL"/>
    <property type="match status" value="1"/>
</dbReference>
<accession>A0ABU9XB75</accession>
<keyword evidence="6" id="KW-1185">Reference proteome</keyword>
<dbReference type="Gene3D" id="3.30.930.30">
    <property type="match status" value="1"/>
</dbReference>
<comment type="similarity">
    <text evidence="1">Belongs to the MobA/MobL family.</text>
</comment>
<evidence type="ECO:0000256" key="3">
    <source>
        <dbReference type="SAM" id="Coils"/>
    </source>
</evidence>
<proteinExistence type="inferred from homology"/>
<feature type="domain" description="MobA/MobL protein" evidence="4">
    <location>
        <begin position="17"/>
        <end position="239"/>
    </location>
</feature>
<evidence type="ECO:0000313" key="6">
    <source>
        <dbReference type="Proteomes" id="UP001461960"/>
    </source>
</evidence>
<evidence type="ECO:0000259" key="4">
    <source>
        <dbReference type="Pfam" id="PF03389"/>
    </source>
</evidence>
<keyword evidence="3" id="KW-0175">Coiled coil</keyword>
<gene>
    <name evidence="5" type="ORF">AAIR29_13620</name>
</gene>
<dbReference type="Proteomes" id="UP001461960">
    <property type="component" value="Unassembled WGS sequence"/>
</dbReference>
<sequence length="537" mass="61758">MAIFIASTKSISRSNGQSAVASASYRAGVELDDKRYGKTHDYSKRSGVMSADIILPTALASAYTDISRSDLWNKAEAAEKRKDARVAREWLVNLPHELSEQDRKSIAHQFAQTLADRYGTIADCAIHKPTQREIERGADPRNFHAHIMFTTRTAELNDNNEIILTDKATIELSDNKRRSLGMERVNVEIKEVRQLWEQIANEKLAEYDHELIDSRSYAAQGIDIEPQIKMGSVATKLERDKYESEREKAEQANKKGEVYEIDETPATIRGKINLMINERNRLVRTRELADLREKQLFIVPAAPTPEYKPSQDSNDELEQAESVVERVKQVRIQRQIAKEAAEALEKRRIAQQQRDIADKKERERLLAQEEARQAKREQRRAQIAKEEAAFKAQHDHISHQGLSDQHRLLKIIDQKSDFGQHLSTLLHLDQQMSAWQRYRSEPSTTDHQKQLADREQHEIGSHIIGHSQQLLDHIKSISDLSTRKTHTKTLERVFDDIKDRQQSALSPEHQRQMRTVSTEITGYSRDINRSRGMSLGF</sequence>
<evidence type="ECO:0000313" key="5">
    <source>
        <dbReference type="EMBL" id="MEN2752668.1"/>
    </source>
</evidence>
<keyword evidence="2" id="KW-0184">Conjugation</keyword>
<dbReference type="RefSeq" id="WP_345832718.1">
    <property type="nucleotide sequence ID" value="NZ_JBDGHN010000013.1"/>
</dbReference>
<organism evidence="5 6">
    <name type="scientific">Psychrobacter saeujeotis</name>
    <dbReference type="NCBI Taxonomy" id="3143436"/>
    <lineage>
        <taxon>Bacteria</taxon>
        <taxon>Pseudomonadati</taxon>
        <taxon>Pseudomonadota</taxon>
        <taxon>Gammaproteobacteria</taxon>
        <taxon>Moraxellales</taxon>
        <taxon>Moraxellaceae</taxon>
        <taxon>Psychrobacter</taxon>
    </lineage>
</organism>
<evidence type="ECO:0000256" key="2">
    <source>
        <dbReference type="ARBA" id="ARBA00022971"/>
    </source>
</evidence>
<dbReference type="EMBL" id="JBDGHN010000013">
    <property type="protein sequence ID" value="MEN2752668.1"/>
    <property type="molecule type" value="Genomic_DNA"/>
</dbReference>
<protein>
    <submittedName>
        <fullName evidence="5">MobA/MobL family protein</fullName>
    </submittedName>
</protein>
<name>A0ABU9XB75_9GAMM</name>
<reference evidence="5 6" key="1">
    <citation type="submission" date="2024-05" db="EMBL/GenBank/DDBJ databases">
        <authorList>
            <person name="Kim H.-Y."/>
            <person name="Kim E."/>
            <person name="Cai Y."/>
            <person name="Yang S.-M."/>
            <person name="Lee W."/>
        </authorList>
    </citation>
    <scope>NUCLEOTIDE SEQUENCE [LARGE SCALE GENOMIC DNA]</scope>
    <source>
        <strain evidence="5 6">FBL11</strain>
    </source>
</reference>
<feature type="coiled-coil region" evidence="3">
    <location>
        <begin position="310"/>
        <end position="387"/>
    </location>
</feature>
<dbReference type="InterPro" id="IPR005053">
    <property type="entry name" value="MobA_MobL"/>
</dbReference>
<evidence type="ECO:0000256" key="1">
    <source>
        <dbReference type="ARBA" id="ARBA00010873"/>
    </source>
</evidence>